<dbReference type="STRING" id="658196.A0A397T5E4"/>
<feature type="domain" description="C2" evidence="1">
    <location>
        <begin position="1"/>
        <end position="102"/>
    </location>
</feature>
<keyword evidence="3" id="KW-1185">Reference proteome</keyword>
<dbReference type="Proteomes" id="UP000265703">
    <property type="component" value="Unassembled WGS sequence"/>
</dbReference>
<dbReference type="PANTHER" id="PTHR47052:SF3">
    <property type="entry name" value="INGRESSION PROTEIN 1"/>
    <property type="match status" value="1"/>
</dbReference>
<dbReference type="SUPFAM" id="SSF49562">
    <property type="entry name" value="C2 domain (Calcium/lipid-binding domain, CaLB)"/>
    <property type="match status" value="1"/>
</dbReference>
<protein>
    <submittedName>
        <fullName evidence="2">C2 domain-containing protein</fullName>
    </submittedName>
</protein>
<organism evidence="2 3">
    <name type="scientific">Glomus cerebriforme</name>
    <dbReference type="NCBI Taxonomy" id="658196"/>
    <lineage>
        <taxon>Eukaryota</taxon>
        <taxon>Fungi</taxon>
        <taxon>Fungi incertae sedis</taxon>
        <taxon>Mucoromycota</taxon>
        <taxon>Glomeromycotina</taxon>
        <taxon>Glomeromycetes</taxon>
        <taxon>Glomerales</taxon>
        <taxon>Glomeraceae</taxon>
        <taxon>Glomus</taxon>
    </lineage>
</organism>
<accession>A0A397T5E4</accession>
<dbReference type="AlphaFoldDB" id="A0A397T5E4"/>
<dbReference type="SMART" id="SM00239">
    <property type="entry name" value="C2"/>
    <property type="match status" value="1"/>
</dbReference>
<dbReference type="InterPro" id="IPR000008">
    <property type="entry name" value="C2_dom"/>
</dbReference>
<dbReference type="InterPro" id="IPR035892">
    <property type="entry name" value="C2_domain_sf"/>
</dbReference>
<dbReference type="EMBL" id="QKYT01000186">
    <property type="protein sequence ID" value="RIA90264.1"/>
    <property type="molecule type" value="Genomic_DNA"/>
</dbReference>
<reference evidence="2 3" key="1">
    <citation type="submission" date="2018-06" db="EMBL/GenBank/DDBJ databases">
        <title>Comparative genomics reveals the genomic features of Rhizophagus irregularis, R. cerebriforme, R. diaphanum and Gigaspora rosea, and their symbiotic lifestyle signature.</title>
        <authorList>
            <person name="Morin E."/>
            <person name="San Clemente H."/>
            <person name="Chen E.C.H."/>
            <person name="De La Providencia I."/>
            <person name="Hainaut M."/>
            <person name="Kuo A."/>
            <person name="Kohler A."/>
            <person name="Murat C."/>
            <person name="Tang N."/>
            <person name="Roy S."/>
            <person name="Loubradou J."/>
            <person name="Henrissat B."/>
            <person name="Grigoriev I.V."/>
            <person name="Corradi N."/>
            <person name="Roux C."/>
            <person name="Martin F.M."/>
        </authorList>
    </citation>
    <scope>NUCLEOTIDE SEQUENCE [LARGE SCALE GENOMIC DNA]</scope>
    <source>
        <strain evidence="2 3">DAOM 227022</strain>
    </source>
</reference>
<name>A0A397T5E4_9GLOM</name>
<evidence type="ECO:0000313" key="2">
    <source>
        <dbReference type="EMBL" id="RIA90264.1"/>
    </source>
</evidence>
<dbReference type="InterPro" id="IPR052981">
    <property type="entry name" value="Ingression_C2_domain"/>
</dbReference>
<dbReference type="CDD" id="cd00030">
    <property type="entry name" value="C2"/>
    <property type="match status" value="1"/>
</dbReference>
<evidence type="ECO:0000313" key="3">
    <source>
        <dbReference type="Proteomes" id="UP000265703"/>
    </source>
</evidence>
<comment type="caution">
    <text evidence="2">The sequence shown here is derived from an EMBL/GenBank/DDBJ whole genome shotgun (WGS) entry which is preliminary data.</text>
</comment>
<dbReference type="OrthoDB" id="270970at2759"/>
<dbReference type="PANTHER" id="PTHR47052">
    <property type="entry name" value="CONSERVED SERINE PROLINE-RICH PROTEIN (AFU_ORTHOLOGUE AFUA_2G01790)"/>
    <property type="match status" value="1"/>
</dbReference>
<sequence>MTQGILKVTVVEARNLKDEDLIGKSDPYVKLILDKHNFQSTKPKNEDLNPTYNEYFIFNINGQKKLEVQVWDKDTFGDDDLIGEDNIKLSEVFSRGYVDIWVNLTKGKLGFRSKGELHLILEFAPK</sequence>
<gene>
    <name evidence="2" type="ORF">C1645_161228</name>
</gene>
<proteinExistence type="predicted"/>
<dbReference type="Gene3D" id="2.60.40.150">
    <property type="entry name" value="C2 domain"/>
    <property type="match status" value="1"/>
</dbReference>
<dbReference type="PROSITE" id="PS50004">
    <property type="entry name" value="C2"/>
    <property type="match status" value="1"/>
</dbReference>
<dbReference type="Pfam" id="PF00168">
    <property type="entry name" value="C2"/>
    <property type="match status" value="1"/>
</dbReference>
<evidence type="ECO:0000259" key="1">
    <source>
        <dbReference type="PROSITE" id="PS50004"/>
    </source>
</evidence>